<dbReference type="STRING" id="86259.A0A4Z1P268"/>
<dbReference type="GO" id="GO:0000981">
    <property type="term" value="F:DNA-binding transcription factor activity, RNA polymerase II-specific"/>
    <property type="evidence" value="ECO:0007669"/>
    <property type="project" value="TreeGrafter"/>
</dbReference>
<evidence type="ECO:0000256" key="4">
    <source>
        <dbReference type="ARBA" id="ARBA00023163"/>
    </source>
</evidence>
<comment type="subcellular location">
    <subcellularLocation>
        <location evidence="1">Nucleus</location>
    </subcellularLocation>
</comment>
<dbReference type="GO" id="GO:0005634">
    <property type="term" value="C:nucleus"/>
    <property type="evidence" value="ECO:0007669"/>
    <property type="project" value="UniProtKB-SubCell"/>
</dbReference>
<evidence type="ECO:0000256" key="7">
    <source>
        <dbReference type="SAM" id="MobiDB-lite"/>
    </source>
</evidence>
<accession>A0A4Z1P268</accession>
<gene>
    <name evidence="9" type="ORF">E6O75_ATG05225</name>
</gene>
<keyword evidence="5 6" id="KW-0539">Nucleus</keyword>
<dbReference type="OrthoDB" id="2307332at2759"/>
<organism evidence="9 10">
    <name type="scientific">Venturia nashicola</name>
    <dbReference type="NCBI Taxonomy" id="86259"/>
    <lineage>
        <taxon>Eukaryota</taxon>
        <taxon>Fungi</taxon>
        <taxon>Dikarya</taxon>
        <taxon>Ascomycota</taxon>
        <taxon>Pezizomycotina</taxon>
        <taxon>Dothideomycetes</taxon>
        <taxon>Pleosporomycetidae</taxon>
        <taxon>Venturiales</taxon>
        <taxon>Venturiaceae</taxon>
        <taxon>Venturia</taxon>
    </lineage>
</organism>
<feature type="DNA-binding region" description="HMG box" evidence="6">
    <location>
        <begin position="196"/>
        <end position="264"/>
    </location>
</feature>
<dbReference type="InterPro" id="IPR050917">
    <property type="entry name" value="SOX_TF"/>
</dbReference>
<feature type="region of interest" description="Disordered" evidence="7">
    <location>
        <begin position="342"/>
        <end position="369"/>
    </location>
</feature>
<evidence type="ECO:0000313" key="9">
    <source>
        <dbReference type="EMBL" id="TID21830.1"/>
    </source>
</evidence>
<evidence type="ECO:0000256" key="3">
    <source>
        <dbReference type="ARBA" id="ARBA00023125"/>
    </source>
</evidence>
<dbReference type="Pfam" id="PF00505">
    <property type="entry name" value="HMG_box"/>
    <property type="match status" value="1"/>
</dbReference>
<keyword evidence="10" id="KW-1185">Reference proteome</keyword>
<feature type="compositionally biased region" description="Low complexity" evidence="7">
    <location>
        <begin position="342"/>
        <end position="355"/>
    </location>
</feature>
<evidence type="ECO:0000256" key="5">
    <source>
        <dbReference type="ARBA" id="ARBA00023242"/>
    </source>
</evidence>
<dbReference type="InterPro" id="IPR009071">
    <property type="entry name" value="HMG_box_dom"/>
</dbReference>
<feature type="region of interest" description="Disordered" evidence="7">
    <location>
        <begin position="81"/>
        <end position="148"/>
    </location>
</feature>
<keyword evidence="2" id="KW-0805">Transcription regulation</keyword>
<evidence type="ECO:0000256" key="1">
    <source>
        <dbReference type="ARBA" id="ARBA00004123"/>
    </source>
</evidence>
<evidence type="ECO:0000256" key="6">
    <source>
        <dbReference type="PROSITE-ProRule" id="PRU00267"/>
    </source>
</evidence>
<reference evidence="9 10" key="1">
    <citation type="submission" date="2019-04" db="EMBL/GenBank/DDBJ databases">
        <title>High contiguity whole genome sequence and gene annotation resource for two Venturia nashicola isolates.</title>
        <authorList>
            <person name="Prokchorchik M."/>
            <person name="Won K."/>
            <person name="Lee Y."/>
            <person name="Choi E.D."/>
            <person name="Segonzac C."/>
            <person name="Sohn K.H."/>
        </authorList>
    </citation>
    <scope>NUCLEOTIDE SEQUENCE [LARGE SCALE GENOMIC DNA]</scope>
    <source>
        <strain evidence="9 10">PRI2</strain>
    </source>
</reference>
<dbReference type="PANTHER" id="PTHR45803">
    <property type="entry name" value="SOX100B"/>
    <property type="match status" value="1"/>
</dbReference>
<comment type="caution">
    <text evidence="9">The sequence shown here is derived from an EMBL/GenBank/DDBJ whole genome shotgun (WGS) entry which is preliminary data.</text>
</comment>
<proteinExistence type="predicted"/>
<dbReference type="PROSITE" id="PS50118">
    <property type="entry name" value="HMG_BOX_2"/>
    <property type="match status" value="1"/>
</dbReference>
<dbReference type="Gene3D" id="1.10.30.10">
    <property type="entry name" value="High mobility group box domain"/>
    <property type="match status" value="1"/>
</dbReference>
<dbReference type="SUPFAM" id="SSF47095">
    <property type="entry name" value="HMG-box"/>
    <property type="match status" value="1"/>
</dbReference>
<evidence type="ECO:0000259" key="8">
    <source>
        <dbReference type="PROSITE" id="PS50118"/>
    </source>
</evidence>
<dbReference type="Proteomes" id="UP000298493">
    <property type="component" value="Unassembled WGS sequence"/>
</dbReference>
<protein>
    <submittedName>
        <fullName evidence="9">HMG box protein</fullName>
    </submittedName>
</protein>
<feature type="region of interest" description="Disordered" evidence="7">
    <location>
        <begin position="307"/>
        <end position="329"/>
    </location>
</feature>
<keyword evidence="4" id="KW-0804">Transcription</keyword>
<dbReference type="CDD" id="cd01389">
    <property type="entry name" value="HMG-box_ROX1-like"/>
    <property type="match status" value="1"/>
</dbReference>
<evidence type="ECO:0000256" key="2">
    <source>
        <dbReference type="ARBA" id="ARBA00023015"/>
    </source>
</evidence>
<evidence type="ECO:0000313" key="10">
    <source>
        <dbReference type="Proteomes" id="UP000298493"/>
    </source>
</evidence>
<keyword evidence="3 6" id="KW-0238">DNA-binding</keyword>
<dbReference type="PANTHER" id="PTHR45803:SF5">
    <property type="entry name" value="SOX100B"/>
    <property type="match status" value="1"/>
</dbReference>
<dbReference type="InterPro" id="IPR036910">
    <property type="entry name" value="HMG_box_dom_sf"/>
</dbReference>
<feature type="compositionally biased region" description="Polar residues" evidence="7">
    <location>
        <begin position="81"/>
        <end position="94"/>
    </location>
</feature>
<dbReference type="GO" id="GO:0000978">
    <property type="term" value="F:RNA polymerase II cis-regulatory region sequence-specific DNA binding"/>
    <property type="evidence" value="ECO:0007669"/>
    <property type="project" value="TreeGrafter"/>
</dbReference>
<feature type="domain" description="HMG box" evidence="8">
    <location>
        <begin position="196"/>
        <end position="264"/>
    </location>
</feature>
<sequence length="527" mass="59095">MSFKCELTTNTLPTPPPNEGLEHDLCQLLQDESFDKDAALYPSPSMENAGYVRHQYGGSYPDHRQSVGLGIQYNQYEQSSPTYYSTESHQSQAGSPYMRPAVPSPPTPISTHGDLARPTRSGRLRMDSPVCNSRRSTPPRVTKKKAVKVKKTPTLTAPLSVLTKDMVSVPVRDMQAWVNRPRSERIKEAERRNGYVTRPMNSFMLYRSAYSERTKVWCVGTNHQLVSSVSGESWPLEPPEVRDFYNKLAKIERINHQMAHPDYKFSPAKPGAAGKVFRRKEVVSDDESEPSDINDVDADWGATRRTRAKQVKRPGRDAGYPARANLGDARNAQSFQTTHAYDSYAQQQQHSYQQQIPTYQTSRSMHQQDPYARQYYQQQQQRQEPMQGHPQQMLQHTAIDNLGYPIDNLGYGTNNVIGLPSSQSLFDSSHLDPMLFDQHNHLGGGGDGGGMGYDPGFQVDTDMPPPSAFSVGSSSNGMFAGGGEQHSHSLFGMQSETPVDGFEGFWNEERRTSTRSHVSLQLRGVRD</sequence>
<dbReference type="EMBL" id="SNSC02000009">
    <property type="protein sequence ID" value="TID21830.1"/>
    <property type="molecule type" value="Genomic_DNA"/>
</dbReference>
<feature type="compositionally biased region" description="Polar residues" evidence="7">
    <location>
        <begin position="356"/>
        <end position="365"/>
    </location>
</feature>
<feature type="region of interest" description="Disordered" evidence="7">
    <location>
        <begin position="506"/>
        <end position="527"/>
    </location>
</feature>
<name>A0A4Z1P268_9PEZI</name>
<dbReference type="AlphaFoldDB" id="A0A4Z1P268"/>